<dbReference type="Pfam" id="PF05576">
    <property type="entry name" value="Peptidase_S37"/>
    <property type="match status" value="1"/>
</dbReference>
<dbReference type="GO" id="GO:0008233">
    <property type="term" value="F:peptidase activity"/>
    <property type="evidence" value="ECO:0007669"/>
    <property type="project" value="UniProtKB-KW"/>
</dbReference>
<dbReference type="InterPro" id="IPR008761">
    <property type="entry name" value="Peptidase_S37"/>
</dbReference>
<dbReference type="PANTHER" id="PTHR11010">
    <property type="entry name" value="PROTEASE S28 PRO-X CARBOXYPEPTIDASE-RELATED"/>
    <property type="match status" value="1"/>
</dbReference>
<evidence type="ECO:0000256" key="2">
    <source>
        <dbReference type="ARBA" id="ARBA00022729"/>
    </source>
</evidence>
<dbReference type="SUPFAM" id="SSF53474">
    <property type="entry name" value="alpha/beta-Hydrolases"/>
    <property type="match status" value="1"/>
</dbReference>
<dbReference type="InterPro" id="IPR029058">
    <property type="entry name" value="AB_hydrolase_fold"/>
</dbReference>
<dbReference type="RefSeq" id="WP_274688582.1">
    <property type="nucleotide sequence ID" value="NZ_JAPMOU010000009.1"/>
</dbReference>
<feature type="chain" id="PRO_5045643614" evidence="4">
    <location>
        <begin position="26"/>
        <end position="462"/>
    </location>
</feature>
<comment type="caution">
    <text evidence="5">The sequence shown here is derived from an EMBL/GenBank/DDBJ whole genome shotgun (WGS) entry which is preliminary data.</text>
</comment>
<dbReference type="Gene3D" id="3.40.50.1820">
    <property type="entry name" value="alpha/beta hydrolase"/>
    <property type="match status" value="2"/>
</dbReference>
<name>A0ABT5U7P1_9GAMM</name>
<organism evidence="5 6">
    <name type="scientific">Spartinivicinus poritis</name>
    <dbReference type="NCBI Taxonomy" id="2994640"/>
    <lineage>
        <taxon>Bacteria</taxon>
        <taxon>Pseudomonadati</taxon>
        <taxon>Pseudomonadota</taxon>
        <taxon>Gammaproteobacteria</taxon>
        <taxon>Oceanospirillales</taxon>
        <taxon>Zooshikellaceae</taxon>
        <taxon>Spartinivicinus</taxon>
    </lineage>
</organism>
<accession>A0ABT5U7P1</accession>
<keyword evidence="2 4" id="KW-0732">Signal</keyword>
<keyword evidence="6" id="KW-1185">Reference proteome</keyword>
<dbReference type="GO" id="GO:0006508">
    <property type="term" value="P:proteolysis"/>
    <property type="evidence" value="ECO:0007669"/>
    <property type="project" value="UniProtKB-KW"/>
</dbReference>
<evidence type="ECO:0000313" key="6">
    <source>
        <dbReference type="Proteomes" id="UP001528823"/>
    </source>
</evidence>
<evidence type="ECO:0000256" key="4">
    <source>
        <dbReference type="SAM" id="SignalP"/>
    </source>
</evidence>
<protein>
    <submittedName>
        <fullName evidence="5">S28 family serine protease</fullName>
    </submittedName>
</protein>
<proteinExistence type="predicted"/>
<dbReference type="EMBL" id="JAPMOU010000009">
    <property type="protein sequence ID" value="MDE1462225.1"/>
    <property type="molecule type" value="Genomic_DNA"/>
</dbReference>
<keyword evidence="1 5" id="KW-0645">Protease</keyword>
<gene>
    <name evidence="5" type="ORF">ORQ98_09590</name>
</gene>
<evidence type="ECO:0000256" key="3">
    <source>
        <dbReference type="ARBA" id="ARBA00022801"/>
    </source>
</evidence>
<dbReference type="PANTHER" id="PTHR11010:SF38">
    <property type="entry name" value="LYSOSOMAL PRO-X CARBOXYPEPTIDASE"/>
    <property type="match status" value="1"/>
</dbReference>
<dbReference type="Proteomes" id="UP001528823">
    <property type="component" value="Unassembled WGS sequence"/>
</dbReference>
<sequence>MSRMDHKIRTLIAVLFCCILNTTQANDQDIFAYLQAIPGMVVEELDDPPEGYRYFLLNYEQPVNHLRPGLGTFNQRMVLLHRDAEAPTVLATNGYYTSVSTYRYNLTRILGANQLKVEHRYFAESRPEPLDWQYLTIRQAAADHHRIVAAIRPFYQGKWVSRGSSKGGMTALYHRRFYPNDVDGTVANVAPLSFGRLDHRYVTFQNQVGERSCRQALKRYQRHLLERRESMKALISDYAKEQNWQFSVPGGLDQVLDYTVAELYFQFYQYGSLDSCHEIPDGQATDEALFEFMKEWGPLSFMTDAGIKTFEPYFYQAISQFGYPKLLTRHLKDLLLFDPNDYRVYVSEWPEPFDWHAMWDVAQWVAFNSRNVMLIYGEIDPWTAAAFFLPNSTYRSTHKFMVAKGNHGANITTLNSQDRRRADQLLRRWTGVNPIEIETLDEQNEGYDEDLYPYLTFNKHIK</sequence>
<feature type="signal peptide" evidence="4">
    <location>
        <begin position="1"/>
        <end position="25"/>
    </location>
</feature>
<evidence type="ECO:0000313" key="5">
    <source>
        <dbReference type="EMBL" id="MDE1462225.1"/>
    </source>
</evidence>
<reference evidence="5 6" key="1">
    <citation type="submission" date="2022-11" db="EMBL/GenBank/DDBJ databases">
        <title>Spartinivicinus poritis sp. nov., isolated from scleractinian coral Porites lutea.</title>
        <authorList>
            <person name="Zhang G."/>
            <person name="Cai L."/>
            <person name="Wei Q."/>
        </authorList>
    </citation>
    <scope>NUCLEOTIDE SEQUENCE [LARGE SCALE GENOMIC DNA]</scope>
    <source>
        <strain evidence="5 6">A2-2</strain>
    </source>
</reference>
<keyword evidence="3" id="KW-0378">Hydrolase</keyword>
<evidence type="ECO:0000256" key="1">
    <source>
        <dbReference type="ARBA" id="ARBA00022670"/>
    </source>
</evidence>